<keyword evidence="3" id="KW-1185">Reference proteome</keyword>
<evidence type="ECO:0000259" key="1">
    <source>
        <dbReference type="PROSITE" id="PS51831"/>
    </source>
</evidence>
<dbReference type="PANTHER" id="PTHR46246">
    <property type="entry name" value="GUANOSINE-3',5'-BIS(DIPHOSPHATE) 3'-PYROPHOSPHOHYDROLASE MESH1"/>
    <property type="match status" value="1"/>
</dbReference>
<dbReference type="SMART" id="SM00471">
    <property type="entry name" value="HDc"/>
    <property type="match status" value="1"/>
</dbReference>
<evidence type="ECO:0000313" key="2">
    <source>
        <dbReference type="EMBL" id="MEQ2578021.1"/>
    </source>
</evidence>
<dbReference type="Proteomes" id="UP001470288">
    <property type="component" value="Unassembled WGS sequence"/>
</dbReference>
<accession>A0ABV1HZ79</accession>
<evidence type="ECO:0000313" key="3">
    <source>
        <dbReference type="Proteomes" id="UP001470288"/>
    </source>
</evidence>
<organism evidence="2 3">
    <name type="scientific">Hominiventricola aquisgranensis</name>
    <dbReference type="NCBI Taxonomy" id="3133164"/>
    <lineage>
        <taxon>Bacteria</taxon>
        <taxon>Bacillati</taxon>
        <taxon>Bacillota</taxon>
        <taxon>Clostridia</taxon>
        <taxon>Lachnospirales</taxon>
        <taxon>Lachnospiraceae</taxon>
        <taxon>Hominiventricola</taxon>
    </lineage>
</organism>
<dbReference type="Gene3D" id="1.10.3210.10">
    <property type="entry name" value="Hypothetical protein af1432"/>
    <property type="match status" value="1"/>
</dbReference>
<sequence length="206" mass="24001">MTTEMSEQMNQMLSDSGLPLYEKAVVFAAIAHQGAHRKGSRIPYLSHPIEAAAIVSELTDDEELIAAAVLHDVVEDTPVTLEEVEQYFGERIAAYVGYETEDKRRDLPAEETWLVRKQEMLTFLRDKADRNARILALADKLSNLRAIERDVTSIGDQVWERFHQKDKKMHGWLYRQTAEVLRELEEYPAWKEYDRLIRRVFHEDLI</sequence>
<dbReference type="PROSITE" id="PS51831">
    <property type="entry name" value="HD"/>
    <property type="match status" value="1"/>
</dbReference>
<dbReference type="Pfam" id="PF13328">
    <property type="entry name" value="HD_4"/>
    <property type="match status" value="1"/>
</dbReference>
<dbReference type="InterPro" id="IPR052194">
    <property type="entry name" value="MESH1"/>
</dbReference>
<reference evidence="2 3" key="1">
    <citation type="submission" date="2024-03" db="EMBL/GenBank/DDBJ databases">
        <title>Human intestinal bacterial collection.</title>
        <authorList>
            <person name="Pauvert C."/>
            <person name="Hitch T.C.A."/>
            <person name="Clavel T."/>
        </authorList>
    </citation>
    <scope>NUCLEOTIDE SEQUENCE [LARGE SCALE GENOMIC DNA]</scope>
    <source>
        <strain evidence="2 3">CLA-AA-H78B</strain>
    </source>
</reference>
<dbReference type="RefSeq" id="WP_349143891.1">
    <property type="nucleotide sequence ID" value="NZ_JBBMFC010000005.1"/>
</dbReference>
<dbReference type="InterPro" id="IPR003607">
    <property type="entry name" value="HD/PDEase_dom"/>
</dbReference>
<proteinExistence type="predicted"/>
<gene>
    <name evidence="2" type="ORF">WMO62_04065</name>
</gene>
<protein>
    <submittedName>
        <fullName evidence="2">HD domain-containing protein</fullName>
    </submittedName>
</protein>
<dbReference type="PANTHER" id="PTHR46246:SF1">
    <property type="entry name" value="GUANOSINE-3',5'-BIS(DIPHOSPHATE) 3'-PYROPHOSPHOHYDROLASE MESH1"/>
    <property type="match status" value="1"/>
</dbReference>
<dbReference type="EMBL" id="JBBMFC010000005">
    <property type="protein sequence ID" value="MEQ2578021.1"/>
    <property type="molecule type" value="Genomic_DNA"/>
</dbReference>
<dbReference type="SUPFAM" id="SSF109604">
    <property type="entry name" value="HD-domain/PDEase-like"/>
    <property type="match status" value="1"/>
</dbReference>
<dbReference type="CDD" id="cd00077">
    <property type="entry name" value="HDc"/>
    <property type="match status" value="1"/>
</dbReference>
<name>A0ABV1HZ79_9FIRM</name>
<comment type="caution">
    <text evidence="2">The sequence shown here is derived from an EMBL/GenBank/DDBJ whole genome shotgun (WGS) entry which is preliminary data.</text>
</comment>
<feature type="domain" description="HD" evidence="1">
    <location>
        <begin position="44"/>
        <end position="144"/>
    </location>
</feature>
<dbReference type="InterPro" id="IPR006674">
    <property type="entry name" value="HD_domain"/>
</dbReference>